<keyword evidence="1" id="KW-1133">Transmembrane helix</keyword>
<sequence>MDRVNPKQQFNNNLNQTLVIVFFVFMTVPGYTREKWVIVG</sequence>
<name>B1WP70_CROS5</name>
<dbReference type="Proteomes" id="UP000001203">
    <property type="component" value="Chromosome circular"/>
</dbReference>
<reference evidence="2 3" key="1">
    <citation type="journal article" date="2008" name="Proc. Natl. Acad. Sci. U.S.A.">
        <title>The genome of Cyanothece 51142, a unicellular diazotrophic cyanobacterium important in the marine nitrogen cycle.</title>
        <authorList>
            <person name="Welsh E.A."/>
            <person name="Liberton M."/>
            <person name="Stoeckel J."/>
            <person name="Loh T."/>
            <person name="Elvitigala T."/>
            <person name="Wang C."/>
            <person name="Wollam A."/>
            <person name="Fulton R.S."/>
            <person name="Clifton S.W."/>
            <person name="Jacobs J.M."/>
            <person name="Aurora R."/>
            <person name="Ghosh B.K."/>
            <person name="Sherman L.A."/>
            <person name="Smith R.D."/>
            <person name="Wilson R.K."/>
            <person name="Pakrasi H.B."/>
        </authorList>
    </citation>
    <scope>NUCLEOTIDE SEQUENCE [LARGE SCALE GENOMIC DNA]</scope>
    <source>
        <strain evidence="3">ATCC 51142 / BH68</strain>
    </source>
</reference>
<proteinExistence type="predicted"/>
<dbReference type="EMBL" id="CP000806">
    <property type="protein sequence ID" value="ACB49852.1"/>
    <property type="molecule type" value="Genomic_DNA"/>
</dbReference>
<dbReference type="AlphaFoldDB" id="B1WP70"/>
<protein>
    <submittedName>
        <fullName evidence="2">Uncharacterized protein</fullName>
    </submittedName>
</protein>
<keyword evidence="1" id="KW-0812">Transmembrane</keyword>
<keyword evidence="3" id="KW-1185">Reference proteome</keyword>
<keyword evidence="1" id="KW-0472">Membrane</keyword>
<dbReference type="KEGG" id="cyt:cce_0501"/>
<dbReference type="HOGENOM" id="CLU_3288291_0_0_3"/>
<evidence type="ECO:0000313" key="2">
    <source>
        <dbReference type="EMBL" id="ACB49852.1"/>
    </source>
</evidence>
<evidence type="ECO:0000256" key="1">
    <source>
        <dbReference type="SAM" id="Phobius"/>
    </source>
</evidence>
<gene>
    <name evidence="2" type="ordered locus">cce_0501</name>
</gene>
<evidence type="ECO:0000313" key="3">
    <source>
        <dbReference type="Proteomes" id="UP000001203"/>
    </source>
</evidence>
<accession>B1WP70</accession>
<organism evidence="2 3">
    <name type="scientific">Crocosphaera subtropica (strain ATCC 51142 / BH68)</name>
    <name type="common">Cyanothece sp. (strain ATCC 51142)</name>
    <dbReference type="NCBI Taxonomy" id="43989"/>
    <lineage>
        <taxon>Bacteria</taxon>
        <taxon>Bacillati</taxon>
        <taxon>Cyanobacteriota</taxon>
        <taxon>Cyanophyceae</taxon>
        <taxon>Oscillatoriophycideae</taxon>
        <taxon>Chroococcales</taxon>
        <taxon>Aphanothecaceae</taxon>
        <taxon>Crocosphaera</taxon>
        <taxon>Crocosphaera subtropica</taxon>
    </lineage>
</organism>
<feature type="transmembrane region" description="Helical" evidence="1">
    <location>
        <begin position="12"/>
        <end position="31"/>
    </location>
</feature>